<evidence type="ECO:0000256" key="2">
    <source>
        <dbReference type="ARBA" id="ARBA00018426"/>
    </source>
</evidence>
<dbReference type="CDD" id="cd01994">
    <property type="entry name" value="AANH_PF0828-like"/>
    <property type="match status" value="1"/>
</dbReference>
<accession>K2QYH8</accession>
<dbReference type="eggNOG" id="KOG2316">
    <property type="taxonomic scope" value="Eukaryota"/>
</dbReference>
<dbReference type="InterPro" id="IPR014729">
    <property type="entry name" value="Rossmann-like_a/b/a_fold"/>
</dbReference>
<dbReference type="Pfam" id="PF01902">
    <property type="entry name" value="Diphthami_syn_2"/>
    <property type="match status" value="1"/>
</dbReference>
<feature type="region of interest" description="Disordered" evidence="6">
    <location>
        <begin position="158"/>
        <end position="183"/>
    </location>
</feature>
<dbReference type="InterPro" id="IPR035959">
    <property type="entry name" value="RutC-like_sf"/>
</dbReference>
<evidence type="ECO:0000256" key="3">
    <source>
        <dbReference type="ARBA" id="ARBA00029814"/>
    </source>
</evidence>
<dbReference type="PANTHER" id="PTHR12196">
    <property type="entry name" value="DOMAIN OF UNKNOWN FUNCTION 71 DUF71 -CONTAINING PROTEIN"/>
    <property type="match status" value="1"/>
</dbReference>
<comment type="catalytic activity">
    <reaction evidence="5">
        <text>diphthine-[translation elongation factor 2] + NH4(+) + ATP = diphthamide-[translation elongation factor 2] + AMP + diphosphate + H(+)</text>
        <dbReference type="Rhea" id="RHEA:19753"/>
        <dbReference type="Rhea" id="RHEA-COMP:10172"/>
        <dbReference type="Rhea" id="RHEA-COMP:10174"/>
        <dbReference type="ChEBI" id="CHEBI:15378"/>
        <dbReference type="ChEBI" id="CHEBI:16692"/>
        <dbReference type="ChEBI" id="CHEBI:28938"/>
        <dbReference type="ChEBI" id="CHEBI:30616"/>
        <dbReference type="ChEBI" id="CHEBI:33019"/>
        <dbReference type="ChEBI" id="CHEBI:82696"/>
        <dbReference type="ChEBI" id="CHEBI:456215"/>
        <dbReference type="EC" id="6.3.1.14"/>
    </reaction>
</comment>
<dbReference type="EMBL" id="AHHD01000334">
    <property type="protein sequence ID" value="EKG14976.1"/>
    <property type="molecule type" value="Genomic_DNA"/>
</dbReference>
<protein>
    <recommendedName>
        <fullName evidence="2">Diphthine--ammonia ligase</fullName>
        <ecNumber evidence="1">6.3.1.14</ecNumber>
    </recommendedName>
    <alternativeName>
        <fullName evidence="3">Diphthamide synthase</fullName>
    </alternativeName>
    <alternativeName>
        <fullName evidence="4">Diphthamide synthetase</fullName>
    </alternativeName>
</protein>
<dbReference type="SUPFAM" id="SSF52402">
    <property type="entry name" value="Adenine nucleotide alpha hydrolases-like"/>
    <property type="match status" value="1"/>
</dbReference>
<reference evidence="8 9" key="1">
    <citation type="journal article" date="2012" name="BMC Genomics">
        <title>Tools to kill: Genome of one of the most destructive plant pathogenic fungi Macrophomina phaseolina.</title>
        <authorList>
            <person name="Islam M.S."/>
            <person name="Haque M.S."/>
            <person name="Islam M.M."/>
            <person name="Emdad E.M."/>
            <person name="Halim A."/>
            <person name="Hossen Q.M.M."/>
            <person name="Hossain M.Z."/>
            <person name="Ahmed B."/>
            <person name="Rahim S."/>
            <person name="Rahman M.S."/>
            <person name="Alam M.M."/>
            <person name="Hou S."/>
            <person name="Wan X."/>
            <person name="Saito J.A."/>
            <person name="Alam M."/>
        </authorList>
    </citation>
    <scope>NUCLEOTIDE SEQUENCE [LARGE SCALE GENOMIC DNA]</scope>
    <source>
        <strain evidence="8 9">MS6</strain>
    </source>
</reference>
<evidence type="ECO:0000313" key="9">
    <source>
        <dbReference type="Proteomes" id="UP000007129"/>
    </source>
</evidence>
<dbReference type="Gene3D" id="3.30.1330.40">
    <property type="entry name" value="RutC-like"/>
    <property type="match status" value="2"/>
</dbReference>
<dbReference type="EC" id="6.3.1.14" evidence="1"/>
<dbReference type="FunCoup" id="K2QYH8">
    <property type="interactions" value="96"/>
</dbReference>
<dbReference type="CDD" id="cd06156">
    <property type="entry name" value="eu_AANH_C_2"/>
    <property type="match status" value="1"/>
</dbReference>
<dbReference type="Gene3D" id="3.40.50.620">
    <property type="entry name" value="HUPs"/>
    <property type="match status" value="1"/>
</dbReference>
<dbReference type="AlphaFoldDB" id="K2QYH8"/>
<dbReference type="VEuPathDB" id="FungiDB:MPH_07876"/>
<dbReference type="OrthoDB" id="686384at2759"/>
<name>K2QYH8_MACPH</name>
<evidence type="ECO:0000256" key="5">
    <source>
        <dbReference type="ARBA" id="ARBA00048108"/>
    </source>
</evidence>
<organism evidence="8 9">
    <name type="scientific">Macrophomina phaseolina (strain MS6)</name>
    <name type="common">Charcoal rot fungus</name>
    <dbReference type="NCBI Taxonomy" id="1126212"/>
    <lineage>
        <taxon>Eukaryota</taxon>
        <taxon>Fungi</taxon>
        <taxon>Dikarya</taxon>
        <taxon>Ascomycota</taxon>
        <taxon>Pezizomycotina</taxon>
        <taxon>Dothideomycetes</taxon>
        <taxon>Dothideomycetes incertae sedis</taxon>
        <taxon>Botryosphaeriales</taxon>
        <taxon>Botryosphaeriaceae</taxon>
        <taxon>Macrophomina</taxon>
    </lineage>
</organism>
<dbReference type="PANTHER" id="PTHR12196:SF2">
    <property type="entry name" value="DIPHTHINE--AMMONIA LIGASE"/>
    <property type="match status" value="1"/>
</dbReference>
<dbReference type="InterPro" id="IPR030662">
    <property type="entry name" value="DPH6/MJ0570"/>
</dbReference>
<dbReference type="CDD" id="cd06155">
    <property type="entry name" value="eu_AANH_C_1"/>
    <property type="match status" value="1"/>
</dbReference>
<dbReference type="Proteomes" id="UP000007129">
    <property type="component" value="Unassembled WGS sequence"/>
</dbReference>
<evidence type="ECO:0000313" key="8">
    <source>
        <dbReference type="EMBL" id="EKG14976.1"/>
    </source>
</evidence>
<dbReference type="InterPro" id="IPR002761">
    <property type="entry name" value="Diphthami_syn_dom"/>
</dbReference>
<sequence>MPSKLHVVALISGGKDSLFSILHCLKNGHDVVALANLHPSQTAPATGHGLAAEGDDVNSFMYQTVGHSIIPLYEHALRLPLYRQPILGHAVITDKDYHHPLDTPAPGCVSVSTPSSAPRQVDAAAASAKDTAAKLAASAASATCEIANTAGNDSALRRQDHRQADEASVLPAPAESAGDDTADETESLFPLLRKVLAAHPDVNAVCTGAILSTYQRTRVESVCARLGLVPLGYLWQYPSLPPYADAALLRDMNAVFQDARIIKVASGGIDAGFLWQNVADQKTIEKLRRAAARFGGEGAVLGEGGEFETVAVDGPGCVWKGGRIEVDVDEEAVVGEGGSAVVRFKDARVVEKAPCEDRGLENLRTPDLFDVEFEELGRELLLSGPGIAADITNKSIDRSLANAPNPPLQSLSFHSTLHGATLTVSNITAPLTNNERLPPTSQLEVIKSYLLTLLSTHSANPSHITSTTLLLRSMSLFTLINPIYGTLFTSAPNPPARVTIACGSSLPPGIDVSLSCTVDLPHLQPNNMKNDGHTLRRGLHVQSRSYWAPANIGPYSQAIAVPAAASAAGSNVVEIVHLAGQIPLVPASMEMVRAADAAAFGAGEGDDFGVQTVLALQHLWRVGRAMGVRWWVCGTAFLSASESREEGEGRARLAREAWRGIHVRLRAKEENDGEDEGDVDVWDLKFGNRGTGGVPAVEGDGRVKLPNFEGVRLEAGHGEEDVLAPPCLVAEVLELPRAADIEWTSPGLTNCEDAVLRKLKDDKTGLVVHETKAAGGMVSFYAAGVVDEGQLWDLEEVLHSAEVPVDGRVYTVYTAIPFPQEWLDGSKPLVVPCSRVWGPEGTEVAAAIAVRYCKKSDSS</sequence>
<gene>
    <name evidence="8" type="ORF">MPH_07876</name>
</gene>
<dbReference type="eggNOG" id="KOG2317">
    <property type="taxonomic scope" value="Eukaryota"/>
</dbReference>
<evidence type="ECO:0000259" key="7">
    <source>
        <dbReference type="Pfam" id="PF01902"/>
    </source>
</evidence>
<dbReference type="InParanoid" id="K2QYH8"/>
<dbReference type="Gene3D" id="3.90.1490.10">
    <property type="entry name" value="putative n-type atp pyrophosphatase, domain 2"/>
    <property type="match status" value="1"/>
</dbReference>
<evidence type="ECO:0000256" key="1">
    <source>
        <dbReference type="ARBA" id="ARBA00012089"/>
    </source>
</evidence>
<evidence type="ECO:0000256" key="6">
    <source>
        <dbReference type="SAM" id="MobiDB-lite"/>
    </source>
</evidence>
<proteinExistence type="predicted"/>
<comment type="caution">
    <text evidence="8">The sequence shown here is derived from an EMBL/GenBank/DDBJ whole genome shotgun (WGS) entry which is preliminary data.</text>
</comment>
<dbReference type="STRING" id="1126212.K2QYH8"/>
<feature type="domain" description="Diphthamide synthase" evidence="7">
    <location>
        <begin position="184"/>
        <end position="330"/>
    </location>
</feature>
<dbReference type="GO" id="GO:0017183">
    <property type="term" value="P:protein histidyl modification to diphthamide"/>
    <property type="evidence" value="ECO:0007669"/>
    <property type="project" value="TreeGrafter"/>
</dbReference>
<evidence type="ECO:0000256" key="4">
    <source>
        <dbReference type="ARBA" id="ARBA00031552"/>
    </source>
</evidence>
<dbReference type="HOGENOM" id="CLU_010289_2_0_1"/>
<dbReference type="SUPFAM" id="SSF55298">
    <property type="entry name" value="YjgF-like"/>
    <property type="match status" value="2"/>
</dbReference>
<dbReference type="GO" id="GO:0017178">
    <property type="term" value="F:diphthine-ammonia ligase activity"/>
    <property type="evidence" value="ECO:0007669"/>
    <property type="project" value="UniProtKB-EC"/>
</dbReference>